<dbReference type="GO" id="GO:0046933">
    <property type="term" value="F:proton-transporting ATP synthase activity, rotational mechanism"/>
    <property type="evidence" value="ECO:0007669"/>
    <property type="project" value="UniProtKB-UniRule"/>
</dbReference>
<evidence type="ECO:0000256" key="4">
    <source>
        <dbReference type="ARBA" id="ARBA00022448"/>
    </source>
</evidence>
<dbReference type="HAMAP" id="MF_00815">
    <property type="entry name" value="ATP_synth_gamma_bact"/>
    <property type="match status" value="1"/>
</dbReference>
<dbReference type="PRINTS" id="PR00126">
    <property type="entry name" value="ATPASEGAMMA"/>
</dbReference>
<evidence type="ECO:0000256" key="10">
    <source>
        <dbReference type="HAMAP-Rule" id="MF_00815"/>
    </source>
</evidence>
<comment type="similarity">
    <text evidence="3 10">Belongs to the ATPase gamma chain family.</text>
</comment>
<dbReference type="InterPro" id="IPR000131">
    <property type="entry name" value="ATP_synth_F1_gsu"/>
</dbReference>
<accession>A0A0M1VU80</accession>
<keyword evidence="7 10" id="KW-0472">Membrane</keyword>
<dbReference type="PROSITE" id="PS00153">
    <property type="entry name" value="ATPASE_GAMMA"/>
    <property type="match status" value="1"/>
</dbReference>
<gene>
    <name evidence="10" type="primary">atpG</name>
    <name evidence="11" type="ORF">FSCG_00940</name>
</gene>
<evidence type="ECO:0000256" key="6">
    <source>
        <dbReference type="ARBA" id="ARBA00023065"/>
    </source>
</evidence>
<evidence type="ECO:0000256" key="5">
    <source>
        <dbReference type="ARBA" id="ARBA00022781"/>
    </source>
</evidence>
<dbReference type="PANTHER" id="PTHR11693">
    <property type="entry name" value="ATP SYNTHASE GAMMA CHAIN"/>
    <property type="match status" value="1"/>
</dbReference>
<reference evidence="11 12" key="1">
    <citation type="submission" date="2011-10" db="EMBL/GenBank/DDBJ databases">
        <title>The Genome Sequence of Fusobacterium sp. 4_1_13.</title>
        <authorList>
            <consortium name="The Broad Institute Genome Sequencing Platform"/>
            <person name="Earl A."/>
            <person name="Ward D."/>
            <person name="Feldgarden M."/>
            <person name="Gevers D."/>
            <person name="Strauss J."/>
            <person name="Ambrose C."/>
            <person name="Allen-Vercoe E."/>
            <person name="Young S.K."/>
            <person name="Zeng Q."/>
            <person name="Gargeya S."/>
            <person name="Fitzgerald M."/>
            <person name="Haas B."/>
            <person name="Abouelleil A."/>
            <person name="Alvarado L."/>
            <person name="Arachchi H.M."/>
            <person name="Berlin A."/>
            <person name="Brown A."/>
            <person name="Chapman S.B."/>
            <person name="Chen Z."/>
            <person name="Dunbar C."/>
            <person name="Freedman E."/>
            <person name="Gearin G."/>
            <person name="Goldberg J."/>
            <person name="Griggs A."/>
            <person name="Gujja S."/>
            <person name="Heiman D."/>
            <person name="Howarth C."/>
            <person name="Larson L."/>
            <person name="Lui A."/>
            <person name="MacDonald P.J."/>
            <person name="Montmayeur A."/>
            <person name="Murphy C."/>
            <person name="Neiman D."/>
            <person name="Pearson M."/>
            <person name="Priest M."/>
            <person name="Roberts A."/>
            <person name="Saif S."/>
            <person name="Shea T."/>
            <person name="Shenoy N."/>
            <person name="Sisk P."/>
            <person name="Stolte C."/>
            <person name="Sykes S."/>
            <person name="Wortman J."/>
            <person name="Nusbaum C."/>
            <person name="Birren B."/>
        </authorList>
    </citation>
    <scope>NUCLEOTIDE SEQUENCE [LARGE SCALE GENOMIC DNA]</scope>
    <source>
        <strain evidence="11 12">4_1_13</strain>
    </source>
</reference>
<evidence type="ECO:0000256" key="7">
    <source>
        <dbReference type="ARBA" id="ARBA00023136"/>
    </source>
</evidence>
<name>A0A0M1VU80_FUSVC</name>
<organism evidence="11 12">
    <name type="scientific">Fusobacterium vincentii 4_1_13</name>
    <dbReference type="NCBI Taxonomy" id="469606"/>
    <lineage>
        <taxon>Bacteria</taxon>
        <taxon>Fusobacteriati</taxon>
        <taxon>Fusobacteriota</taxon>
        <taxon>Fusobacteriia</taxon>
        <taxon>Fusobacteriales</taxon>
        <taxon>Fusobacteriaceae</taxon>
        <taxon>Fusobacterium</taxon>
    </lineage>
</organism>
<dbReference type="GO" id="GO:0005886">
    <property type="term" value="C:plasma membrane"/>
    <property type="evidence" value="ECO:0007669"/>
    <property type="project" value="UniProtKB-SubCell"/>
</dbReference>
<dbReference type="SUPFAM" id="SSF52943">
    <property type="entry name" value="ATP synthase (F1-ATPase), gamma subunit"/>
    <property type="match status" value="1"/>
</dbReference>
<keyword evidence="10" id="KW-1003">Cell membrane</keyword>
<dbReference type="Gene3D" id="1.10.287.80">
    <property type="entry name" value="ATP synthase, gamma subunit, helix hairpin domain"/>
    <property type="match status" value="1"/>
</dbReference>
<dbReference type="GO" id="GO:0042777">
    <property type="term" value="P:proton motive force-driven plasma membrane ATP synthesis"/>
    <property type="evidence" value="ECO:0007669"/>
    <property type="project" value="UniProtKB-UniRule"/>
</dbReference>
<dbReference type="Proteomes" id="UP000004925">
    <property type="component" value="Unassembled WGS sequence"/>
</dbReference>
<evidence type="ECO:0000256" key="9">
    <source>
        <dbReference type="ARBA" id="ARBA00023310"/>
    </source>
</evidence>
<dbReference type="HOGENOM" id="CLU_050669_0_1_0"/>
<dbReference type="RefSeq" id="WP_005890551.1">
    <property type="nucleotide sequence ID" value="NZ_KQ235737.1"/>
</dbReference>
<evidence type="ECO:0000313" key="12">
    <source>
        <dbReference type="Proteomes" id="UP000004925"/>
    </source>
</evidence>
<evidence type="ECO:0000256" key="2">
    <source>
        <dbReference type="ARBA" id="ARBA00004170"/>
    </source>
</evidence>
<comment type="subunit">
    <text evidence="10">F-type ATPases have 2 components, CF(1) - the catalytic core - and CF(0) - the membrane proton channel. CF(1) has five subunits: alpha(3), beta(3), gamma(1), delta(1), epsilon(1). CF(0) has three main subunits: a, b and c.</text>
</comment>
<sequence length="282" mass="32089">MPGMKEIKSRIKSVQSTRQITNAMEIVSTTKFKRYSKLVTESRPYEKSMRKILGNIASGVKNEEHPLFDGRKEVKSIAIIVITSDRGLCGSFNSSTLKELEKLVEKNRNKNITVIPFGRKAIDFISKRNYDFSESFSKISPDEMNKIAGEISEEVVEKYNNHIYDEVYVIYNKFISALKYDLTCERIIPIARPESELNSEYIFEPSAEYILSALLPRFINLQIYQAILNNTASEHSARKNSMSSATDNADEMIKTLNIKYNRNRQSAITQEITEIVGGASAL</sequence>
<comment type="caution">
    <text evidence="11">The sequence shown here is derived from an EMBL/GenBank/DDBJ whole genome shotgun (WGS) entry which is preliminary data.</text>
</comment>
<keyword evidence="8 10" id="KW-0139">CF(1)</keyword>
<comment type="subcellular location">
    <subcellularLocation>
        <location evidence="10">Cell membrane</location>
        <topology evidence="10">Peripheral membrane protein</topology>
    </subcellularLocation>
    <subcellularLocation>
        <location evidence="2">Membrane</location>
        <topology evidence="2">Peripheral membrane protein</topology>
    </subcellularLocation>
</comment>
<dbReference type="CDD" id="cd12151">
    <property type="entry name" value="F1-ATPase_gamma"/>
    <property type="match status" value="1"/>
</dbReference>
<dbReference type="GO" id="GO:0045259">
    <property type="term" value="C:proton-transporting ATP synthase complex"/>
    <property type="evidence" value="ECO:0007669"/>
    <property type="project" value="UniProtKB-KW"/>
</dbReference>
<dbReference type="NCBIfam" id="TIGR01146">
    <property type="entry name" value="ATPsyn_F1gamma"/>
    <property type="match status" value="1"/>
</dbReference>
<evidence type="ECO:0000256" key="1">
    <source>
        <dbReference type="ARBA" id="ARBA00003456"/>
    </source>
</evidence>
<dbReference type="AlphaFoldDB" id="A0A0M1VU80"/>
<dbReference type="InterPro" id="IPR023632">
    <property type="entry name" value="ATP_synth_F1_gsu_CS"/>
</dbReference>
<comment type="function">
    <text evidence="1 10">Produces ATP from ADP in the presence of a proton gradient across the membrane. The gamma chain is believed to be important in regulating ATPase activity and the flow of protons through the CF(0) complex.</text>
</comment>
<evidence type="ECO:0000313" key="11">
    <source>
        <dbReference type="EMBL" id="EEO40227.1"/>
    </source>
</evidence>
<dbReference type="Gene3D" id="3.40.1380.10">
    <property type="match status" value="1"/>
</dbReference>
<keyword evidence="9 10" id="KW-0066">ATP synthesis</keyword>
<keyword evidence="5 10" id="KW-0375">Hydrogen ion transport</keyword>
<dbReference type="Pfam" id="PF00231">
    <property type="entry name" value="ATP-synt"/>
    <property type="match status" value="1"/>
</dbReference>
<evidence type="ECO:0000256" key="8">
    <source>
        <dbReference type="ARBA" id="ARBA00023196"/>
    </source>
</evidence>
<dbReference type="EMBL" id="ACDE02000019">
    <property type="protein sequence ID" value="EEO40227.1"/>
    <property type="molecule type" value="Genomic_DNA"/>
</dbReference>
<evidence type="ECO:0000256" key="3">
    <source>
        <dbReference type="ARBA" id="ARBA00007681"/>
    </source>
</evidence>
<dbReference type="InterPro" id="IPR035968">
    <property type="entry name" value="ATP_synth_F1_ATPase_gsu"/>
</dbReference>
<protein>
    <recommendedName>
        <fullName evidence="10">ATP synthase gamma chain</fullName>
    </recommendedName>
    <alternativeName>
        <fullName evidence="10">ATP synthase F1 sector gamma subunit</fullName>
    </alternativeName>
    <alternativeName>
        <fullName evidence="10">F-ATPase gamma subunit</fullName>
    </alternativeName>
</protein>
<keyword evidence="4 10" id="KW-0813">Transport</keyword>
<keyword evidence="6 10" id="KW-0406">Ion transport</keyword>
<dbReference type="GO" id="GO:0005524">
    <property type="term" value="F:ATP binding"/>
    <property type="evidence" value="ECO:0007669"/>
    <property type="project" value="UniProtKB-UniRule"/>
</dbReference>
<proteinExistence type="inferred from homology"/>
<dbReference type="PANTHER" id="PTHR11693:SF22">
    <property type="entry name" value="ATP SYNTHASE SUBUNIT GAMMA, MITOCHONDRIAL"/>
    <property type="match status" value="1"/>
</dbReference>
<dbReference type="eggNOG" id="COG0224">
    <property type="taxonomic scope" value="Bacteria"/>
</dbReference>